<keyword evidence="3" id="KW-0804">Transcription</keyword>
<dbReference type="SUPFAM" id="SSF51306">
    <property type="entry name" value="LexA/Signal peptidase"/>
    <property type="match status" value="1"/>
</dbReference>
<evidence type="ECO:0000256" key="2">
    <source>
        <dbReference type="ARBA" id="ARBA00023125"/>
    </source>
</evidence>
<sequence length="109" mass="12147">MPEWMLSRMGVRAPHVAAFPSQGDSMTPTINDGDVVFVDTRHRVPSPPGIYALADEFGGVIVKRLEVTSRPGEETITVRISSDNPRHLDRELTLEEITIVGRYIGRFTI</sequence>
<proteinExistence type="predicted"/>
<keyword evidence="2" id="KW-0238">DNA-binding</keyword>
<dbReference type="InterPro" id="IPR015927">
    <property type="entry name" value="Peptidase_S24_S26A/B/C"/>
</dbReference>
<organism evidence="5 6">
    <name type="scientific">Sinorhizobium psoraleae</name>
    <dbReference type="NCBI Taxonomy" id="520838"/>
    <lineage>
        <taxon>Bacteria</taxon>
        <taxon>Pseudomonadati</taxon>
        <taxon>Pseudomonadota</taxon>
        <taxon>Alphaproteobacteria</taxon>
        <taxon>Hyphomicrobiales</taxon>
        <taxon>Rhizobiaceae</taxon>
        <taxon>Sinorhizobium/Ensifer group</taxon>
        <taxon>Sinorhizobium</taxon>
    </lineage>
</organism>
<reference evidence="5" key="1">
    <citation type="submission" date="2022-10" db="EMBL/GenBank/DDBJ databases">
        <title>Whole genome sequencing of three plant growth promoting bacteria isolated from Vachellia tortilis subsp. raddiana in Morocco.</title>
        <authorList>
            <person name="Hnini M."/>
            <person name="Zouagui R."/>
            <person name="Zouagui H."/>
            <person name="Chemao Elfihri M.-W."/>
            <person name="Ibrahimi A."/>
            <person name="Sbabou L."/>
            <person name="Aurag J."/>
        </authorList>
    </citation>
    <scope>NUCLEOTIDE SEQUENCE</scope>
    <source>
        <strain evidence="5">LMR678</strain>
    </source>
</reference>
<dbReference type="InterPro" id="IPR039418">
    <property type="entry name" value="LexA-like"/>
</dbReference>
<comment type="caution">
    <text evidence="5">The sequence shown here is derived from an EMBL/GenBank/DDBJ whole genome shotgun (WGS) entry which is preliminary data.</text>
</comment>
<accession>A0ABT4KBM4</accession>
<feature type="domain" description="Peptidase S24/S26A/S26B/S26C" evidence="4">
    <location>
        <begin position="11"/>
        <end position="104"/>
    </location>
</feature>
<evidence type="ECO:0000313" key="6">
    <source>
        <dbReference type="Proteomes" id="UP001079430"/>
    </source>
</evidence>
<gene>
    <name evidence="5" type="ORF">O3W52_04580</name>
</gene>
<keyword evidence="1" id="KW-0805">Transcription regulation</keyword>
<dbReference type="PANTHER" id="PTHR40661:SF3">
    <property type="entry name" value="FELS-1 PROPHAGE TRANSCRIPTIONAL REGULATOR"/>
    <property type="match status" value="1"/>
</dbReference>
<dbReference type="Proteomes" id="UP001079430">
    <property type="component" value="Unassembled WGS sequence"/>
</dbReference>
<dbReference type="InterPro" id="IPR036286">
    <property type="entry name" value="LexA/Signal_pep-like_sf"/>
</dbReference>
<dbReference type="Gene3D" id="2.10.109.10">
    <property type="entry name" value="Umud Fragment, subunit A"/>
    <property type="match status" value="1"/>
</dbReference>
<evidence type="ECO:0000256" key="3">
    <source>
        <dbReference type="ARBA" id="ARBA00023163"/>
    </source>
</evidence>
<evidence type="ECO:0000259" key="4">
    <source>
        <dbReference type="Pfam" id="PF00717"/>
    </source>
</evidence>
<evidence type="ECO:0000313" key="5">
    <source>
        <dbReference type="EMBL" id="MCZ4089359.1"/>
    </source>
</evidence>
<dbReference type="EMBL" id="JAPVOI010000004">
    <property type="protein sequence ID" value="MCZ4089359.1"/>
    <property type="molecule type" value="Genomic_DNA"/>
</dbReference>
<dbReference type="PANTHER" id="PTHR40661">
    <property type="match status" value="1"/>
</dbReference>
<dbReference type="Pfam" id="PF00717">
    <property type="entry name" value="Peptidase_S24"/>
    <property type="match status" value="1"/>
</dbReference>
<name>A0ABT4KBM4_9HYPH</name>
<evidence type="ECO:0000256" key="1">
    <source>
        <dbReference type="ARBA" id="ARBA00023015"/>
    </source>
</evidence>
<dbReference type="CDD" id="cd06529">
    <property type="entry name" value="S24_LexA-like"/>
    <property type="match status" value="1"/>
</dbReference>
<protein>
    <submittedName>
        <fullName evidence="5">S24 family peptidase</fullName>
    </submittedName>
</protein>
<dbReference type="RefSeq" id="WP_269275956.1">
    <property type="nucleotide sequence ID" value="NZ_JAPVOI010000004.1"/>
</dbReference>
<keyword evidence="6" id="KW-1185">Reference proteome</keyword>